<sequence>MTTFFTSTTVDALNVEIDALIEQILADGRNTCPECGGLCLTPFVDVNPARIPRTDARAQDRIQLFLDRQDLASLPASKYRIDCATPAVAEHTAALLRALGAPARAIHLGGF</sequence>
<dbReference type="HOGENOM" id="CLU_2153805_0_0_11"/>
<proteinExistence type="predicted"/>
<organism evidence="1 2">
    <name type="scientific">Catenulispora acidiphila (strain DSM 44928 / JCM 14897 / NBRC 102108 / NRRL B-24433 / ID139908)</name>
    <dbReference type="NCBI Taxonomy" id="479433"/>
    <lineage>
        <taxon>Bacteria</taxon>
        <taxon>Bacillati</taxon>
        <taxon>Actinomycetota</taxon>
        <taxon>Actinomycetes</taxon>
        <taxon>Catenulisporales</taxon>
        <taxon>Catenulisporaceae</taxon>
        <taxon>Catenulispora</taxon>
    </lineage>
</organism>
<dbReference type="AlphaFoldDB" id="C7Q4H9"/>
<gene>
    <name evidence="1" type="ordered locus">Caci_3039</name>
</gene>
<reference evidence="1 2" key="1">
    <citation type="journal article" date="2009" name="Stand. Genomic Sci.">
        <title>Complete genome sequence of Catenulispora acidiphila type strain (ID 139908).</title>
        <authorList>
            <person name="Copeland A."/>
            <person name="Lapidus A."/>
            <person name="Glavina Del Rio T."/>
            <person name="Nolan M."/>
            <person name="Lucas S."/>
            <person name="Chen F."/>
            <person name="Tice H."/>
            <person name="Cheng J.F."/>
            <person name="Bruce D."/>
            <person name="Goodwin L."/>
            <person name="Pitluck S."/>
            <person name="Mikhailova N."/>
            <person name="Pati A."/>
            <person name="Ivanova N."/>
            <person name="Mavromatis K."/>
            <person name="Chen A."/>
            <person name="Palaniappan K."/>
            <person name="Chain P."/>
            <person name="Land M."/>
            <person name="Hauser L."/>
            <person name="Chang Y.J."/>
            <person name="Jeffries C.D."/>
            <person name="Chertkov O."/>
            <person name="Brettin T."/>
            <person name="Detter J.C."/>
            <person name="Han C."/>
            <person name="Ali Z."/>
            <person name="Tindall B.J."/>
            <person name="Goker M."/>
            <person name="Bristow J."/>
            <person name="Eisen J.A."/>
            <person name="Markowitz V."/>
            <person name="Hugenholtz P."/>
            <person name="Kyrpides N.C."/>
            <person name="Klenk H.P."/>
        </authorList>
    </citation>
    <scope>NUCLEOTIDE SEQUENCE [LARGE SCALE GENOMIC DNA]</scope>
    <source>
        <strain evidence="2">DSM 44928 / JCM 14897 / NBRC 102108 / NRRL B-24433 / ID139908</strain>
    </source>
</reference>
<evidence type="ECO:0000313" key="2">
    <source>
        <dbReference type="Proteomes" id="UP000000851"/>
    </source>
</evidence>
<dbReference type="KEGG" id="cai:Caci_3039"/>
<name>C7Q4H9_CATAD</name>
<accession>C7Q4H9</accession>
<dbReference type="InParanoid" id="C7Q4H9"/>
<dbReference type="STRING" id="479433.Caci_3039"/>
<protein>
    <submittedName>
        <fullName evidence="1">Uncharacterized protein</fullName>
    </submittedName>
</protein>
<dbReference type="Proteomes" id="UP000000851">
    <property type="component" value="Chromosome"/>
</dbReference>
<dbReference type="EMBL" id="CP001700">
    <property type="protein sequence ID" value="ACU71948.1"/>
    <property type="molecule type" value="Genomic_DNA"/>
</dbReference>
<keyword evidence="2" id="KW-1185">Reference proteome</keyword>
<evidence type="ECO:0000313" key="1">
    <source>
        <dbReference type="EMBL" id="ACU71948.1"/>
    </source>
</evidence>
<dbReference type="RefSeq" id="WP_012787241.1">
    <property type="nucleotide sequence ID" value="NC_013131.1"/>
</dbReference>